<protein>
    <recommendedName>
        <fullName evidence="5">SLED domain-containing protein</fullName>
    </recommendedName>
</protein>
<dbReference type="GO" id="GO:0042393">
    <property type="term" value="F:histone binding"/>
    <property type="evidence" value="ECO:0007669"/>
    <property type="project" value="TreeGrafter"/>
</dbReference>
<dbReference type="EMBL" id="UZAH01033303">
    <property type="protein sequence ID" value="VDP27832.1"/>
    <property type="molecule type" value="Genomic_DNA"/>
</dbReference>
<accession>A0A3P8BPU9</accession>
<feature type="region of interest" description="Disordered" evidence="4">
    <location>
        <begin position="1"/>
        <end position="99"/>
    </location>
</feature>
<feature type="region of interest" description="Disordered" evidence="4">
    <location>
        <begin position="228"/>
        <end position="261"/>
    </location>
</feature>
<sequence>MLSGAKSTPAAAPKQTADHKPARHRSVKSAHRSAVIGHGHQSSSKPVIQRLSDMGVNPLQSIRRGRAAKRPAASKGGTATPSPKRGAATGGSPARSSDSAKACYLGATPTISPGALERISLALKQAAGSQESSVENKVKDLLMHAKVEQQKLAKQLSQPAMANEAEEVVSSTTASVDSPRSAGLRQLVPRPTSSQANRDLAKVVGQVVYFDQFDEVRHFKERLQIRPKVMRRDEGADSGSPASSTPVQTPSPNSLSSAGQRPHDVLLLNREDIPLKDRLMTVFVNYSCGIGPYLDPVKVAGVRRKFGPYSVHHTLREAVQQILNCAKDDSVVLPFVQPAAVTQFLGVTAHYCGVPRTRFIPCVKSASDGWSYLKLLLRKLKICENFYSSTGDPCPVCQPMSDVNVDQVVAFSSPIKQWTIEKVAKELRKILDEAAVAKFVEQQIDGRSLGLLTTELLMNYMGLALGPALKVIDFVESVRKAQESQKLSGSELHAA</sequence>
<feature type="compositionally biased region" description="Polar residues" evidence="4">
    <location>
        <begin position="240"/>
        <end position="259"/>
    </location>
</feature>
<dbReference type="InterPro" id="IPR021987">
    <property type="entry name" value="SLED"/>
</dbReference>
<reference evidence="6" key="1">
    <citation type="submission" date="2018-11" db="EMBL/GenBank/DDBJ databases">
        <authorList>
            <consortium name="Pathogen Informatics"/>
        </authorList>
    </citation>
    <scope>NUCLEOTIDE SEQUENCE [LARGE SCALE GENOMIC DNA]</scope>
</reference>
<feature type="region of interest" description="Disordered" evidence="4">
    <location>
        <begin position="171"/>
        <end position="196"/>
    </location>
</feature>
<feature type="domain" description="SLED" evidence="5">
    <location>
        <begin position="280"/>
        <end position="389"/>
    </location>
</feature>
<keyword evidence="3" id="KW-0539">Nucleus</keyword>
<dbReference type="InterPro" id="IPR013761">
    <property type="entry name" value="SAM/pointed_sf"/>
</dbReference>
<dbReference type="Pfam" id="PF12140">
    <property type="entry name" value="SLED"/>
    <property type="match status" value="1"/>
</dbReference>
<dbReference type="GO" id="GO:0003682">
    <property type="term" value="F:chromatin binding"/>
    <property type="evidence" value="ECO:0007669"/>
    <property type="project" value="TreeGrafter"/>
</dbReference>
<feature type="compositionally biased region" description="Basic residues" evidence="4">
    <location>
        <begin position="21"/>
        <end position="31"/>
    </location>
</feature>
<evidence type="ECO:0000256" key="4">
    <source>
        <dbReference type="SAM" id="MobiDB-lite"/>
    </source>
</evidence>
<dbReference type="Gene3D" id="1.10.150.50">
    <property type="entry name" value="Transcription Factor, Ets-1"/>
    <property type="match status" value="1"/>
</dbReference>
<dbReference type="GO" id="GO:0045892">
    <property type="term" value="P:negative regulation of DNA-templated transcription"/>
    <property type="evidence" value="ECO:0007669"/>
    <property type="project" value="TreeGrafter"/>
</dbReference>
<dbReference type="InterPro" id="IPR038348">
    <property type="entry name" value="SLED_sf"/>
</dbReference>
<gene>
    <name evidence="6" type="ORF">HPBE_LOCUS21749</name>
</gene>
<dbReference type="InterPro" id="IPR050548">
    <property type="entry name" value="PcG_chromatin_remod_factors"/>
</dbReference>
<dbReference type="OrthoDB" id="5912862at2759"/>
<dbReference type="PANTHER" id="PTHR12247">
    <property type="entry name" value="POLYCOMB GROUP PROTEIN"/>
    <property type="match status" value="1"/>
</dbReference>
<dbReference type="GO" id="GO:0005634">
    <property type="term" value="C:nucleus"/>
    <property type="evidence" value="ECO:0007669"/>
    <property type="project" value="UniProtKB-SubCell"/>
</dbReference>
<comment type="subcellular location">
    <subcellularLocation>
        <location evidence="1">Nucleus</location>
    </subcellularLocation>
</comment>
<dbReference type="PANTHER" id="PTHR12247:SF131">
    <property type="entry name" value="LD05287P"/>
    <property type="match status" value="1"/>
</dbReference>
<evidence type="ECO:0000259" key="5">
    <source>
        <dbReference type="Pfam" id="PF12140"/>
    </source>
</evidence>
<dbReference type="AlphaFoldDB" id="A0A3P8BPU9"/>
<evidence type="ECO:0000256" key="2">
    <source>
        <dbReference type="ARBA" id="ARBA00022491"/>
    </source>
</evidence>
<name>A0A3P8BPU9_HELPZ</name>
<keyword evidence="2" id="KW-0678">Repressor</keyword>
<evidence type="ECO:0000256" key="3">
    <source>
        <dbReference type="ARBA" id="ARBA00023242"/>
    </source>
</evidence>
<evidence type="ECO:0000313" key="6">
    <source>
        <dbReference type="EMBL" id="VDP27832.1"/>
    </source>
</evidence>
<dbReference type="Gene3D" id="3.90.1150.190">
    <property type="entry name" value="SLED domain"/>
    <property type="match status" value="1"/>
</dbReference>
<evidence type="ECO:0000256" key="1">
    <source>
        <dbReference type="ARBA" id="ARBA00004123"/>
    </source>
</evidence>
<proteinExistence type="predicted"/>
<dbReference type="SUPFAM" id="SSF47769">
    <property type="entry name" value="SAM/Pointed domain"/>
    <property type="match status" value="1"/>
</dbReference>
<organism evidence="6">
    <name type="scientific">Heligmosomoides polygyrus</name>
    <name type="common">Parasitic roundworm</name>
    <dbReference type="NCBI Taxonomy" id="6339"/>
    <lineage>
        <taxon>Eukaryota</taxon>
        <taxon>Metazoa</taxon>
        <taxon>Ecdysozoa</taxon>
        <taxon>Nematoda</taxon>
        <taxon>Chromadorea</taxon>
        <taxon>Rhabditida</taxon>
        <taxon>Rhabditina</taxon>
        <taxon>Rhabditomorpha</taxon>
        <taxon>Strongyloidea</taxon>
        <taxon>Heligmosomidae</taxon>
        <taxon>Heligmosomoides</taxon>
    </lineage>
</organism>